<proteinExistence type="predicted"/>
<feature type="compositionally biased region" description="Pro residues" evidence="1">
    <location>
        <begin position="133"/>
        <end position="147"/>
    </location>
</feature>
<sequence>MNPPAGWHPDPYFDSSIERFWDGKQWTDQTRPVGSGTPGAKKRRKWPWIAAVAATGVFGIAAFGGETPEATTVPVVATTTVEAPRTTTAVPTTTRPTTTVPTTTRPAPVTTTTTIVPVVPLVPQTTTSTTRYTPPPAPVYTPPPTTTRPAPAYTPPPEPVYTPPPAPIYTPPPVVADVPSGVPYKNCSAARAAGAAPVYVGEPGYGTHLDRDGDGVGCE</sequence>
<feature type="domain" description="Excalibur calcium-binding" evidence="2">
    <location>
        <begin position="183"/>
        <end position="219"/>
    </location>
</feature>
<feature type="region of interest" description="Disordered" evidence="1">
    <location>
        <begin position="125"/>
        <end position="147"/>
    </location>
</feature>
<dbReference type="Proteomes" id="UP001331936">
    <property type="component" value="Unassembled WGS sequence"/>
</dbReference>
<dbReference type="InterPro" id="IPR018929">
    <property type="entry name" value="DUF2510"/>
</dbReference>
<evidence type="ECO:0000259" key="2">
    <source>
        <dbReference type="SMART" id="SM00894"/>
    </source>
</evidence>
<gene>
    <name evidence="3" type="ORF">Q8814_10600</name>
</gene>
<dbReference type="SMART" id="SM00894">
    <property type="entry name" value="Excalibur"/>
    <property type="match status" value="1"/>
</dbReference>
<dbReference type="Pfam" id="PF05901">
    <property type="entry name" value="Excalibur"/>
    <property type="match status" value="1"/>
</dbReference>
<feature type="region of interest" description="Disordered" evidence="1">
    <location>
        <begin position="199"/>
        <end position="219"/>
    </location>
</feature>
<dbReference type="InterPro" id="IPR008613">
    <property type="entry name" value="Excalibur_Ca-bd_domain"/>
</dbReference>
<dbReference type="EMBL" id="JAUZMZ010000047">
    <property type="protein sequence ID" value="MEE2032555.1"/>
    <property type="molecule type" value="Genomic_DNA"/>
</dbReference>
<dbReference type="RefSeq" id="WP_330151971.1">
    <property type="nucleotide sequence ID" value="NZ_JAUZMZ010000047.1"/>
</dbReference>
<comment type="caution">
    <text evidence="3">The sequence shown here is derived from an EMBL/GenBank/DDBJ whole genome shotgun (WGS) entry which is preliminary data.</text>
</comment>
<feature type="compositionally biased region" description="Basic and acidic residues" evidence="1">
    <location>
        <begin position="208"/>
        <end position="219"/>
    </location>
</feature>
<evidence type="ECO:0000313" key="3">
    <source>
        <dbReference type="EMBL" id="MEE2032555.1"/>
    </source>
</evidence>
<dbReference type="Pfam" id="PF10708">
    <property type="entry name" value="DUF2510"/>
    <property type="match status" value="1"/>
</dbReference>
<feature type="region of interest" description="Disordered" evidence="1">
    <location>
        <begin position="84"/>
        <end position="108"/>
    </location>
</feature>
<protein>
    <submittedName>
        <fullName evidence="3">Excalibur calcium-binding domain-containing protein</fullName>
    </submittedName>
</protein>
<evidence type="ECO:0000256" key="1">
    <source>
        <dbReference type="SAM" id="MobiDB-lite"/>
    </source>
</evidence>
<organism evidence="3 4">
    <name type="scientific">Rhodococcus chondri</name>
    <dbReference type="NCBI Taxonomy" id="3065941"/>
    <lineage>
        <taxon>Bacteria</taxon>
        <taxon>Bacillati</taxon>
        <taxon>Actinomycetota</taxon>
        <taxon>Actinomycetes</taxon>
        <taxon>Mycobacteriales</taxon>
        <taxon>Nocardiaceae</taxon>
        <taxon>Rhodococcus</taxon>
    </lineage>
</organism>
<evidence type="ECO:0000313" key="4">
    <source>
        <dbReference type="Proteomes" id="UP001331936"/>
    </source>
</evidence>
<dbReference type="PRINTS" id="PR01217">
    <property type="entry name" value="PRICHEXTENSN"/>
</dbReference>
<name>A0ABU7JR94_9NOCA</name>
<accession>A0ABU7JR94</accession>
<reference evidence="3 4" key="1">
    <citation type="submission" date="2023-08" db="EMBL/GenBank/DDBJ databases">
        <authorList>
            <person name="Girao M."/>
            <person name="Carvalho M.F."/>
        </authorList>
    </citation>
    <scope>NUCLEOTIDE SEQUENCE [LARGE SCALE GENOMIC DNA]</scope>
    <source>
        <strain evidence="3 4">CC-R104</strain>
    </source>
</reference>
<keyword evidence="4" id="KW-1185">Reference proteome</keyword>